<dbReference type="EMBL" id="QJJK01000003">
    <property type="protein sequence ID" value="PXW61987.1"/>
    <property type="molecule type" value="Genomic_DNA"/>
</dbReference>
<keyword evidence="3" id="KW-1185">Reference proteome</keyword>
<organism evidence="2 3">
    <name type="scientific">Chelatococcus asaccharovorans</name>
    <dbReference type="NCBI Taxonomy" id="28210"/>
    <lineage>
        <taxon>Bacteria</taxon>
        <taxon>Pseudomonadati</taxon>
        <taxon>Pseudomonadota</taxon>
        <taxon>Alphaproteobacteria</taxon>
        <taxon>Hyphomicrobiales</taxon>
        <taxon>Chelatococcaceae</taxon>
        <taxon>Chelatococcus</taxon>
    </lineage>
</organism>
<dbReference type="GO" id="GO:0003988">
    <property type="term" value="F:acetyl-CoA C-acyltransferase activity"/>
    <property type="evidence" value="ECO:0007669"/>
    <property type="project" value="UniProtKB-ARBA"/>
</dbReference>
<keyword evidence="2" id="KW-0808">Transferase</keyword>
<evidence type="ECO:0000313" key="2">
    <source>
        <dbReference type="EMBL" id="PXW61987.1"/>
    </source>
</evidence>
<evidence type="ECO:0000259" key="1">
    <source>
        <dbReference type="Pfam" id="PF22691"/>
    </source>
</evidence>
<protein>
    <submittedName>
        <fullName evidence="2">Acetyl-CoA C-acetyltransferase</fullName>
    </submittedName>
</protein>
<dbReference type="PANTHER" id="PTHR42870:SF1">
    <property type="entry name" value="NON-SPECIFIC LIPID-TRANSFER PROTEIN-LIKE 2"/>
    <property type="match status" value="1"/>
</dbReference>
<dbReference type="Proteomes" id="UP000248021">
    <property type="component" value="Unassembled WGS sequence"/>
</dbReference>
<accession>A0A2V3UBY7</accession>
<reference evidence="2 3" key="1">
    <citation type="submission" date="2018-05" db="EMBL/GenBank/DDBJ databases">
        <title>Genomic Encyclopedia of Type Strains, Phase IV (KMG-IV): sequencing the most valuable type-strain genomes for metagenomic binning, comparative biology and taxonomic classification.</title>
        <authorList>
            <person name="Goeker M."/>
        </authorList>
    </citation>
    <scope>NUCLEOTIDE SEQUENCE [LARGE SCALE GENOMIC DNA]</scope>
    <source>
        <strain evidence="2 3">DSM 6462</strain>
    </source>
</reference>
<dbReference type="Gene3D" id="3.40.47.10">
    <property type="match status" value="1"/>
</dbReference>
<name>A0A2V3UBY7_9HYPH</name>
<dbReference type="InterPro" id="IPR016039">
    <property type="entry name" value="Thiolase-like"/>
</dbReference>
<dbReference type="InterPro" id="IPR002155">
    <property type="entry name" value="Thiolase"/>
</dbReference>
<feature type="domain" description="Thiolase C-terminal" evidence="1">
    <location>
        <begin position="254"/>
        <end position="385"/>
    </location>
</feature>
<evidence type="ECO:0000313" key="3">
    <source>
        <dbReference type="Proteomes" id="UP000248021"/>
    </source>
</evidence>
<dbReference type="PIRSF" id="PIRSF000429">
    <property type="entry name" value="Ac-CoA_Ac_transf"/>
    <property type="match status" value="1"/>
</dbReference>
<sequence length="391" mass="40517">MTVPGDPHGGASGTAKGTLMTLDRVAVVSSAQTELRPAWSGAQHIDLISAVVAQVFKGTGLTLEDVDFVFDSGSDVLDGRSISNCGFLGAMGAHHKEESRVEEDGLWAAQYGVTKIASGAARVGLIIAYSKPSESETNAFYASQCEPFYQRPVGFDHRAASGLQAQRYLADAALDLSALARVTHQRWSDAARHGKVAIDKVPDEAAVLADVNAAAPLTELMLSRPLDGAVAVLLASEDIARRVARPPVWVTGMGSASDRHAFASRTPGRLEACEAAAAMALRKAGWQAAKADIAEVSASSAASELMVLEALGLAKQGQAISLLDNASTAINRSGGALPADPIMATGLVRLAEAARQLSYPAEYGLSAATSAIVHGAGGVGMQSHCVFTLEV</sequence>
<dbReference type="SUPFAM" id="SSF53901">
    <property type="entry name" value="Thiolase-like"/>
    <property type="match status" value="2"/>
</dbReference>
<dbReference type="PANTHER" id="PTHR42870">
    <property type="entry name" value="ACETYL-COA C-ACETYLTRANSFERASE"/>
    <property type="match status" value="1"/>
</dbReference>
<dbReference type="InterPro" id="IPR055140">
    <property type="entry name" value="Thiolase_C_2"/>
</dbReference>
<comment type="caution">
    <text evidence="2">The sequence shown here is derived from an EMBL/GenBank/DDBJ whole genome shotgun (WGS) entry which is preliminary data.</text>
</comment>
<gene>
    <name evidence="2" type="ORF">C7450_103509</name>
</gene>
<dbReference type="Pfam" id="PF22691">
    <property type="entry name" value="Thiolase_C_1"/>
    <property type="match status" value="1"/>
</dbReference>
<proteinExistence type="predicted"/>
<dbReference type="AlphaFoldDB" id="A0A2V3UBY7"/>